<dbReference type="InterPro" id="IPR043502">
    <property type="entry name" value="DNA/RNA_pol_sf"/>
</dbReference>
<accession>A0AAF0QVG8</accession>
<dbReference type="SUPFAM" id="SSF56672">
    <property type="entry name" value="DNA/RNA polymerases"/>
    <property type="match status" value="1"/>
</dbReference>
<dbReference type="Gene3D" id="3.30.70.270">
    <property type="match status" value="1"/>
</dbReference>
<evidence type="ECO:0000259" key="1">
    <source>
        <dbReference type="Pfam" id="PF17919"/>
    </source>
</evidence>
<dbReference type="PANTHER" id="PTHR34072:SF59">
    <property type="entry name" value="CCHC-TYPE INTEGRASE"/>
    <property type="match status" value="1"/>
</dbReference>
<reference evidence="2" key="1">
    <citation type="submission" date="2023-08" db="EMBL/GenBank/DDBJ databases">
        <title>A de novo genome assembly of Solanum verrucosum Schlechtendal, a Mexican diploid species geographically isolated from the other diploid A-genome species in potato relatives.</title>
        <authorList>
            <person name="Hosaka K."/>
        </authorList>
    </citation>
    <scope>NUCLEOTIDE SEQUENCE</scope>
    <source>
        <tissue evidence="2">Young leaves</tissue>
    </source>
</reference>
<name>A0AAF0QVG8_SOLVR</name>
<dbReference type="EMBL" id="CP133616">
    <property type="protein sequence ID" value="WMV29510.1"/>
    <property type="molecule type" value="Genomic_DNA"/>
</dbReference>
<evidence type="ECO:0000313" key="3">
    <source>
        <dbReference type="Proteomes" id="UP001234989"/>
    </source>
</evidence>
<dbReference type="PANTHER" id="PTHR34072">
    <property type="entry name" value="ENZYMATIC POLYPROTEIN-RELATED"/>
    <property type="match status" value="1"/>
</dbReference>
<feature type="domain" description="Reverse transcriptase/retrotransposon-derived protein RNase H-like" evidence="1">
    <location>
        <begin position="20"/>
        <end position="95"/>
    </location>
</feature>
<gene>
    <name evidence="2" type="ORF">MTR67_022895</name>
</gene>
<evidence type="ECO:0000313" key="2">
    <source>
        <dbReference type="EMBL" id="WMV29510.1"/>
    </source>
</evidence>
<feature type="non-terminal residue" evidence="2">
    <location>
        <position position="1"/>
    </location>
</feature>
<organism evidence="2 3">
    <name type="scientific">Solanum verrucosum</name>
    <dbReference type="NCBI Taxonomy" id="315347"/>
    <lineage>
        <taxon>Eukaryota</taxon>
        <taxon>Viridiplantae</taxon>
        <taxon>Streptophyta</taxon>
        <taxon>Embryophyta</taxon>
        <taxon>Tracheophyta</taxon>
        <taxon>Spermatophyta</taxon>
        <taxon>Magnoliopsida</taxon>
        <taxon>eudicotyledons</taxon>
        <taxon>Gunneridae</taxon>
        <taxon>Pentapetalae</taxon>
        <taxon>asterids</taxon>
        <taxon>lamiids</taxon>
        <taxon>Solanales</taxon>
        <taxon>Solanaceae</taxon>
        <taxon>Solanoideae</taxon>
        <taxon>Solaneae</taxon>
        <taxon>Solanum</taxon>
    </lineage>
</organism>
<sequence length="131" mass="15180">FSSISSPLIKLTQKTINFKWSEACDKSFQELKKWLTTAPILTLPEGTQGFVVYCDMYRVRLGCVLMHNSKVIAYASRQLKIHQMNYPTHDLELAAELNLRQRRWLELIKDYDMSVLYHPSKANVATDALSR</sequence>
<keyword evidence="3" id="KW-1185">Reference proteome</keyword>
<dbReference type="Proteomes" id="UP001234989">
    <property type="component" value="Chromosome 5"/>
</dbReference>
<dbReference type="InterPro" id="IPR043128">
    <property type="entry name" value="Rev_trsase/Diguanyl_cyclase"/>
</dbReference>
<feature type="non-terminal residue" evidence="2">
    <location>
        <position position="131"/>
    </location>
</feature>
<protein>
    <recommendedName>
        <fullName evidence="1">Reverse transcriptase/retrotransposon-derived protein RNase H-like domain-containing protein</fullName>
    </recommendedName>
</protein>
<proteinExistence type="predicted"/>
<dbReference type="AlphaFoldDB" id="A0AAF0QVG8"/>
<dbReference type="Pfam" id="PF17919">
    <property type="entry name" value="RT_RNaseH_2"/>
    <property type="match status" value="1"/>
</dbReference>
<dbReference type="InterPro" id="IPR041577">
    <property type="entry name" value="RT_RNaseH_2"/>
</dbReference>